<comment type="caution">
    <text evidence="6">The sequence shown here is derived from an EMBL/GenBank/DDBJ whole genome shotgun (WGS) entry which is preliminary data.</text>
</comment>
<dbReference type="PANTHER" id="PTHR43654:SF3">
    <property type="entry name" value="GLUTAMATE 5-KINASE"/>
    <property type="match status" value="1"/>
</dbReference>
<dbReference type="InterPro" id="IPR001048">
    <property type="entry name" value="Asp/Glu/Uridylate_kinase"/>
</dbReference>
<keyword evidence="2" id="KW-0547">Nucleotide-binding</keyword>
<dbReference type="SUPFAM" id="SSF53633">
    <property type="entry name" value="Carbamate kinase-like"/>
    <property type="match status" value="1"/>
</dbReference>
<protein>
    <recommendedName>
        <fullName evidence="5">Aspartate/glutamate/uridylate kinase domain-containing protein</fullName>
    </recommendedName>
</protein>
<dbReference type="InterPro" id="IPR001057">
    <property type="entry name" value="Glu/AcGlu_kinase"/>
</dbReference>
<dbReference type="InterPro" id="IPR036393">
    <property type="entry name" value="AceGlu_kinase-like_sf"/>
</dbReference>
<evidence type="ECO:0000313" key="6">
    <source>
        <dbReference type="EMBL" id="OHA03444.1"/>
    </source>
</evidence>
<organism evidence="6 7">
    <name type="scientific">Candidatus Sungbacteria bacterium RIFCSPHIGHO2_02_FULL_52_23</name>
    <dbReference type="NCBI Taxonomy" id="1802274"/>
    <lineage>
        <taxon>Bacteria</taxon>
        <taxon>Candidatus Sungiibacteriota</taxon>
    </lineage>
</organism>
<evidence type="ECO:0000256" key="2">
    <source>
        <dbReference type="ARBA" id="ARBA00022741"/>
    </source>
</evidence>
<dbReference type="PRINTS" id="PR00474">
    <property type="entry name" value="GLU5KINASE"/>
</dbReference>
<accession>A0A1G2KW90</accession>
<dbReference type="EMBL" id="MHQM01000026">
    <property type="protein sequence ID" value="OHA03444.1"/>
    <property type="molecule type" value="Genomic_DNA"/>
</dbReference>
<dbReference type="Proteomes" id="UP000178510">
    <property type="component" value="Unassembled WGS sequence"/>
</dbReference>
<evidence type="ECO:0000256" key="1">
    <source>
        <dbReference type="ARBA" id="ARBA00022679"/>
    </source>
</evidence>
<dbReference type="PANTHER" id="PTHR43654">
    <property type="entry name" value="GLUTAMATE 5-KINASE"/>
    <property type="match status" value="1"/>
</dbReference>
<evidence type="ECO:0000256" key="4">
    <source>
        <dbReference type="ARBA" id="ARBA00022840"/>
    </source>
</evidence>
<keyword evidence="3" id="KW-0418">Kinase</keyword>
<evidence type="ECO:0000259" key="5">
    <source>
        <dbReference type="Pfam" id="PF00696"/>
    </source>
</evidence>
<proteinExistence type="predicted"/>
<evidence type="ECO:0000313" key="7">
    <source>
        <dbReference type="Proteomes" id="UP000178510"/>
    </source>
</evidence>
<dbReference type="GO" id="GO:0005524">
    <property type="term" value="F:ATP binding"/>
    <property type="evidence" value="ECO:0007669"/>
    <property type="project" value="UniProtKB-KW"/>
</dbReference>
<dbReference type="GO" id="GO:0004349">
    <property type="term" value="F:glutamate 5-kinase activity"/>
    <property type="evidence" value="ECO:0007669"/>
    <property type="project" value="TreeGrafter"/>
</dbReference>
<dbReference type="Pfam" id="PF00696">
    <property type="entry name" value="AA_kinase"/>
    <property type="match status" value="1"/>
</dbReference>
<evidence type="ECO:0000256" key="3">
    <source>
        <dbReference type="ARBA" id="ARBA00022777"/>
    </source>
</evidence>
<dbReference type="STRING" id="1802274.A3J58_03545"/>
<reference evidence="6 7" key="1">
    <citation type="journal article" date="2016" name="Nat. Commun.">
        <title>Thousands of microbial genomes shed light on interconnected biogeochemical processes in an aquifer system.</title>
        <authorList>
            <person name="Anantharaman K."/>
            <person name="Brown C.T."/>
            <person name="Hug L.A."/>
            <person name="Sharon I."/>
            <person name="Castelle C.J."/>
            <person name="Probst A.J."/>
            <person name="Thomas B.C."/>
            <person name="Singh A."/>
            <person name="Wilkins M.J."/>
            <person name="Karaoz U."/>
            <person name="Brodie E.L."/>
            <person name="Williams K.H."/>
            <person name="Hubbard S.S."/>
            <person name="Banfield J.F."/>
        </authorList>
    </citation>
    <scope>NUCLEOTIDE SEQUENCE [LARGE SCALE GENOMIC DNA]</scope>
</reference>
<name>A0A1G2KW90_9BACT</name>
<feature type="domain" description="Aspartate/glutamate/uridylate kinase" evidence="5">
    <location>
        <begin position="32"/>
        <end position="222"/>
    </location>
</feature>
<dbReference type="GO" id="GO:0005829">
    <property type="term" value="C:cytosol"/>
    <property type="evidence" value="ECO:0007669"/>
    <property type="project" value="TreeGrafter"/>
</dbReference>
<keyword evidence="1" id="KW-0808">Transferase</keyword>
<dbReference type="Gene3D" id="3.40.1160.10">
    <property type="entry name" value="Acetylglutamate kinase-like"/>
    <property type="match status" value="1"/>
</dbReference>
<dbReference type="AlphaFoldDB" id="A0A1G2KW90"/>
<keyword evidence="4" id="KW-0067">ATP-binding</keyword>
<gene>
    <name evidence="6" type="ORF">A3J58_03545</name>
</gene>
<sequence>MSHVISKHMIVKCGTYALVGASGRLDQRMFGDIAWQCVESRAAVTIVSSGAIKAGEESIHGGEPVFGLFRKEYAAIGARYLLQKWGDAFAPYGMEISQILVTSVNVTHSGERDSIYDAIRLCHLRGIMPVINGNDAVSDRWHSVDNDCLAATIADITHPDAVLFLTRVGGVYEQDPVSNPRARRYAEIDPRTALTSPWLTNGMARKLTEAVRCFAMGMRVGIVGVEGDMIRRFAAGEPVGTMIGDSVRFY</sequence>